<dbReference type="Proteomes" id="UP000637002">
    <property type="component" value="Unassembled WGS sequence"/>
</dbReference>
<name>A0A916XNZ9_9HYPH</name>
<organism evidence="1 2">
    <name type="scientific">Chelatococcus reniformis</name>
    <dbReference type="NCBI Taxonomy" id="1494448"/>
    <lineage>
        <taxon>Bacteria</taxon>
        <taxon>Pseudomonadati</taxon>
        <taxon>Pseudomonadota</taxon>
        <taxon>Alphaproteobacteria</taxon>
        <taxon>Hyphomicrobiales</taxon>
        <taxon>Chelatococcaceae</taxon>
        <taxon>Chelatococcus</taxon>
    </lineage>
</organism>
<proteinExistence type="predicted"/>
<keyword evidence="2" id="KW-1185">Reference proteome</keyword>
<reference evidence="1" key="2">
    <citation type="submission" date="2020-09" db="EMBL/GenBank/DDBJ databases">
        <authorList>
            <person name="Sun Q."/>
            <person name="Zhou Y."/>
        </authorList>
    </citation>
    <scope>NUCLEOTIDE SEQUENCE</scope>
    <source>
        <strain evidence="1">CGMCC 1.12919</strain>
    </source>
</reference>
<accession>A0A916XNZ9</accession>
<protein>
    <submittedName>
        <fullName evidence="1">Uncharacterized protein</fullName>
    </submittedName>
</protein>
<reference evidence="1" key="1">
    <citation type="journal article" date="2014" name="Int. J. Syst. Evol. Microbiol.">
        <title>Complete genome sequence of Corynebacterium casei LMG S-19264T (=DSM 44701T), isolated from a smear-ripened cheese.</title>
        <authorList>
            <consortium name="US DOE Joint Genome Institute (JGI-PGF)"/>
            <person name="Walter F."/>
            <person name="Albersmeier A."/>
            <person name="Kalinowski J."/>
            <person name="Ruckert C."/>
        </authorList>
    </citation>
    <scope>NUCLEOTIDE SEQUENCE</scope>
    <source>
        <strain evidence="1">CGMCC 1.12919</strain>
    </source>
</reference>
<dbReference type="AlphaFoldDB" id="A0A916XNZ9"/>
<sequence length="75" mass="8486">MRGELIPDLVTGITQAAYSDLRLQVAREHAMQDYRGIQLPPYADIILIDDGLRVSHDWLATRRGARDPRKRKGSA</sequence>
<dbReference type="EMBL" id="BMGG01000012">
    <property type="protein sequence ID" value="GGC91351.1"/>
    <property type="molecule type" value="Genomic_DNA"/>
</dbReference>
<evidence type="ECO:0000313" key="2">
    <source>
        <dbReference type="Proteomes" id="UP000637002"/>
    </source>
</evidence>
<comment type="caution">
    <text evidence="1">The sequence shown here is derived from an EMBL/GenBank/DDBJ whole genome shotgun (WGS) entry which is preliminary data.</text>
</comment>
<evidence type="ECO:0000313" key="1">
    <source>
        <dbReference type="EMBL" id="GGC91351.1"/>
    </source>
</evidence>
<gene>
    <name evidence="1" type="ORF">GCM10010994_56380</name>
</gene>